<evidence type="ECO:0000313" key="6">
    <source>
        <dbReference type="Ensembl" id="ENSPKIP00000035904.1"/>
    </source>
</evidence>
<dbReference type="Gene3D" id="3.10.10.10">
    <property type="entry name" value="HIV Type 1 Reverse Transcriptase, subunit A, domain 1"/>
    <property type="match status" value="1"/>
</dbReference>
<dbReference type="CDD" id="cd01647">
    <property type="entry name" value="RT_LTR"/>
    <property type="match status" value="1"/>
</dbReference>
<evidence type="ECO:0000256" key="3">
    <source>
        <dbReference type="ARBA" id="ARBA00039658"/>
    </source>
</evidence>
<dbReference type="Proteomes" id="UP000261540">
    <property type="component" value="Unplaced"/>
</dbReference>
<dbReference type="Gene3D" id="1.10.340.70">
    <property type="match status" value="1"/>
</dbReference>
<evidence type="ECO:0000259" key="5">
    <source>
        <dbReference type="PROSITE" id="PS50994"/>
    </source>
</evidence>
<dbReference type="InterPro" id="IPR043502">
    <property type="entry name" value="DNA/RNA_pol_sf"/>
</dbReference>
<dbReference type="InterPro" id="IPR021109">
    <property type="entry name" value="Peptidase_aspartic_dom_sf"/>
</dbReference>
<dbReference type="Pfam" id="PF00078">
    <property type="entry name" value="RVT_1"/>
    <property type="match status" value="1"/>
</dbReference>
<organism evidence="6 7">
    <name type="scientific">Paramormyrops kingsleyae</name>
    <dbReference type="NCBI Taxonomy" id="1676925"/>
    <lineage>
        <taxon>Eukaryota</taxon>
        <taxon>Metazoa</taxon>
        <taxon>Chordata</taxon>
        <taxon>Craniata</taxon>
        <taxon>Vertebrata</taxon>
        <taxon>Euteleostomi</taxon>
        <taxon>Actinopterygii</taxon>
        <taxon>Neopterygii</taxon>
        <taxon>Teleostei</taxon>
        <taxon>Osteoglossocephala</taxon>
        <taxon>Osteoglossomorpha</taxon>
        <taxon>Osteoglossiformes</taxon>
        <taxon>Mormyridae</taxon>
        <taxon>Paramormyrops</taxon>
    </lineage>
</organism>
<dbReference type="GO" id="GO:0015074">
    <property type="term" value="P:DNA integration"/>
    <property type="evidence" value="ECO:0007669"/>
    <property type="project" value="InterPro"/>
</dbReference>
<evidence type="ECO:0000313" key="7">
    <source>
        <dbReference type="Proteomes" id="UP000261540"/>
    </source>
</evidence>
<name>A0A3B3SZ39_9TELE</name>
<dbReference type="AlphaFoldDB" id="A0A3B3SZ39"/>
<dbReference type="CDD" id="cd09274">
    <property type="entry name" value="RNase_HI_RT_Ty3"/>
    <property type="match status" value="1"/>
</dbReference>
<dbReference type="InterPro" id="IPR050951">
    <property type="entry name" value="Retrovirus_Pol_polyprotein"/>
</dbReference>
<dbReference type="PROSITE" id="PS50994">
    <property type="entry name" value="INTEGRASE"/>
    <property type="match status" value="1"/>
</dbReference>
<keyword evidence="7" id="KW-1185">Reference proteome</keyword>
<dbReference type="InterPro" id="IPR000477">
    <property type="entry name" value="RT_dom"/>
</dbReference>
<dbReference type="FunFam" id="3.10.20.370:FF:000001">
    <property type="entry name" value="Retrovirus-related Pol polyprotein from transposon 17.6-like protein"/>
    <property type="match status" value="1"/>
</dbReference>
<dbReference type="PANTHER" id="PTHR37984:SF9">
    <property type="entry name" value="INTEGRASE CATALYTIC DOMAIN-CONTAINING PROTEIN"/>
    <property type="match status" value="1"/>
</dbReference>
<proteinExistence type="inferred from homology"/>
<dbReference type="InterPro" id="IPR012337">
    <property type="entry name" value="RNaseH-like_sf"/>
</dbReference>
<dbReference type="Pfam" id="PF17919">
    <property type="entry name" value="RT_RNaseH_2"/>
    <property type="match status" value="1"/>
</dbReference>
<dbReference type="SUPFAM" id="SSF50630">
    <property type="entry name" value="Acid proteases"/>
    <property type="match status" value="1"/>
</dbReference>
<evidence type="ECO:0000256" key="1">
    <source>
        <dbReference type="ARBA" id="ARBA00010879"/>
    </source>
</evidence>
<dbReference type="FunFam" id="1.10.340.70:FF:000004">
    <property type="entry name" value="Retrovirus-related Pol polyprotein from transposon 297-like Protein"/>
    <property type="match status" value="1"/>
</dbReference>
<dbReference type="EC" id="3.1.26.4" evidence="2"/>
<dbReference type="Ensembl" id="ENSPKIT00000016844.1">
    <property type="protein sequence ID" value="ENSPKIP00000035904.1"/>
    <property type="gene ID" value="ENSPKIG00000014677.1"/>
</dbReference>
<dbReference type="PROSITE" id="PS50878">
    <property type="entry name" value="RT_POL"/>
    <property type="match status" value="1"/>
</dbReference>
<dbReference type="InterPro" id="IPR036397">
    <property type="entry name" value="RNaseH_sf"/>
</dbReference>
<dbReference type="PANTHER" id="PTHR37984">
    <property type="entry name" value="PROTEIN CBG26694"/>
    <property type="match status" value="1"/>
</dbReference>
<dbReference type="Gene3D" id="3.30.420.10">
    <property type="entry name" value="Ribonuclease H-like superfamily/Ribonuclease H"/>
    <property type="match status" value="1"/>
</dbReference>
<reference evidence="6" key="2">
    <citation type="submission" date="2025-09" db="UniProtKB">
        <authorList>
            <consortium name="Ensembl"/>
        </authorList>
    </citation>
    <scope>IDENTIFICATION</scope>
</reference>
<sequence>MDQIFSLTPPGGFNFDEPGSWPQWLRRFDRFRVASGLADKDSVYQVNSLLYIMGEKSDDILNTLPLREDAKKSYEDVKKALSEHFIGRHNVIYERAKFNSRFQQPGESAESFITEVYRLAEHCKYGDLHEEMIRDRIVVGIRDAKLSEKLQLDPNLTLAKTVTQVRQNEEVKRQQPIIRREKSDMKDVHVDAVTTKRMSPAKVTLQKAEGTNQRIHSTFNAAQRTKQMEICKRCGKSPPHPWKICPARDSECRKCRKKGHFAAVCRSSQRLEAIVDSSYESAFLGVIQSQNQERMWQQKLMVNNEPITFKIDTGAAVTAIPASMYTAEKQGKLTESKKIILGPNNTPLNVVGTFKACLKKDNKRIQQDVYVVTDLVMPLLGLPAIQKLQLLQQVAVVHEPGEQYKARFPKVFSGLGKLEGSYKIRLTEAAVPYALSAPRRVPLPLVEKVRLELRRMEEMGVIRQIKEPTAWCAGIVVVPKPNGSLRICVDLTRLNENVCRERHILPAVDETLAQLEGAAIFSKLDATSGFWQIPLHKDSEPLTTFITPFGRYCFRRLPFGISSAPEHFQLRMSQIIAGTTGVLCHADDILVFGKDVKEHDDRLCEVLKKFEKAGMTLNDKCVFAVKRVKFLGHTISAQGIEADQDKIQAILNMPEPQNVEGVRRFMGMVNYVGKFSPHLPTLTKPLRDLLRNDSIWAWDAQQKEAFAKVKEELSSPAILAQYSPSSETVVSADASSYGLGGVLMQKQKQGEWRPVVYISRSLTTTETRYAQIEKEALAVTWACERLVAYLLGLEFTVHTDHKPLISLLGKRAIDDLPPRILRFRLRLLRFKYNIMHVPGKQLVTADALSRAPSGPESSTENETLEEECRIFVDLIVQQIPATSAKLKRIQEMQSVDVTCRQLKQYTQKGWPEHQKAVSEHLMPYWPHRVDIHVANGLLLKGERILIPKPMEKEILDRLHHGHQGTTKCIARAQQSVWWPGVIRDIRELVERCDICCLHSQQKTEQLMPTTLPGRPWQRVAADIFQWEGGHYLVVVDYFSRYIEVANLPKLVTATTVERLKVIFARFGIPETLLTDNGPQFASCEFAEFFVFLSSPFCLPGPVPRFRPVRCLLTGAPSVRAFGGGGYVTPRSVRS</sequence>
<protein>
    <recommendedName>
        <fullName evidence="3">Gypsy retrotransposon integrase-like protein 1</fullName>
        <ecNumber evidence="2">3.1.26.4</ecNumber>
    </recommendedName>
</protein>
<dbReference type="Gene3D" id="3.30.70.270">
    <property type="match status" value="2"/>
</dbReference>
<comment type="similarity">
    <text evidence="1">Belongs to the beta type-B retroviral polymerase family. HERV class-II K(HML-2) pol subfamily.</text>
</comment>
<dbReference type="GO" id="GO:0003676">
    <property type="term" value="F:nucleic acid binding"/>
    <property type="evidence" value="ECO:0007669"/>
    <property type="project" value="InterPro"/>
</dbReference>
<dbReference type="GO" id="GO:0004523">
    <property type="term" value="F:RNA-DNA hybrid ribonuclease activity"/>
    <property type="evidence" value="ECO:0007669"/>
    <property type="project" value="UniProtKB-EC"/>
</dbReference>
<dbReference type="InterPro" id="IPR043128">
    <property type="entry name" value="Rev_trsase/Diguanyl_cyclase"/>
</dbReference>
<dbReference type="InterPro" id="IPR041577">
    <property type="entry name" value="RT_RNaseH_2"/>
</dbReference>
<reference evidence="6" key="1">
    <citation type="submission" date="2025-08" db="UniProtKB">
        <authorList>
            <consortium name="Ensembl"/>
        </authorList>
    </citation>
    <scope>IDENTIFICATION</scope>
</reference>
<dbReference type="STRING" id="1676925.ENSPKIP00000035904"/>
<feature type="domain" description="Integrase catalytic" evidence="5">
    <location>
        <begin position="1011"/>
        <end position="1088"/>
    </location>
</feature>
<accession>A0A3B3SZ39</accession>
<dbReference type="Pfam" id="PF17921">
    <property type="entry name" value="Integrase_H2C2"/>
    <property type="match status" value="1"/>
</dbReference>
<dbReference type="InterPro" id="IPR041588">
    <property type="entry name" value="Integrase_H2C2"/>
</dbReference>
<dbReference type="SUPFAM" id="SSF53098">
    <property type="entry name" value="Ribonuclease H-like"/>
    <property type="match status" value="1"/>
</dbReference>
<feature type="domain" description="Reverse transcriptase" evidence="4">
    <location>
        <begin position="459"/>
        <end position="635"/>
    </location>
</feature>
<dbReference type="SUPFAM" id="SSF56672">
    <property type="entry name" value="DNA/RNA polymerases"/>
    <property type="match status" value="1"/>
</dbReference>
<dbReference type="InterPro" id="IPR001584">
    <property type="entry name" value="Integrase_cat-core"/>
</dbReference>
<dbReference type="GeneTree" id="ENSGT00940000169923"/>
<evidence type="ECO:0000259" key="4">
    <source>
        <dbReference type="PROSITE" id="PS50878"/>
    </source>
</evidence>
<dbReference type="Gene3D" id="2.40.70.10">
    <property type="entry name" value="Acid Proteases"/>
    <property type="match status" value="1"/>
</dbReference>
<dbReference type="FunFam" id="3.30.70.270:FF:000026">
    <property type="entry name" value="Transposon Ty3-G Gag-Pol polyprotein"/>
    <property type="match status" value="1"/>
</dbReference>
<evidence type="ECO:0000256" key="2">
    <source>
        <dbReference type="ARBA" id="ARBA00012180"/>
    </source>
</evidence>
<dbReference type="Pfam" id="PF00665">
    <property type="entry name" value="rve"/>
    <property type="match status" value="1"/>
</dbReference>